<dbReference type="EMBL" id="CABVHO010000001">
    <property type="protein sequence ID" value="VVN49962.1"/>
    <property type="molecule type" value="Genomic_DNA"/>
</dbReference>
<sequence>MTTIAPNDGVVSDDSRQNRNDRVVFDNDPKC</sequence>
<dbReference type="Proteomes" id="UP000326437">
    <property type="component" value="Unassembled WGS sequence"/>
</dbReference>
<name>A0A5E6Y810_PSEFL</name>
<feature type="compositionally biased region" description="Basic and acidic residues" evidence="1">
    <location>
        <begin position="13"/>
        <end position="31"/>
    </location>
</feature>
<proteinExistence type="predicted"/>
<evidence type="ECO:0000313" key="2">
    <source>
        <dbReference type="EMBL" id="VVN49962.1"/>
    </source>
</evidence>
<dbReference type="AlphaFoldDB" id="A0A5E6Y810"/>
<organism evidence="2 3">
    <name type="scientific">Pseudomonas fluorescens</name>
    <dbReference type="NCBI Taxonomy" id="294"/>
    <lineage>
        <taxon>Bacteria</taxon>
        <taxon>Pseudomonadati</taxon>
        <taxon>Pseudomonadota</taxon>
        <taxon>Gammaproteobacteria</taxon>
        <taxon>Pseudomonadales</taxon>
        <taxon>Pseudomonadaceae</taxon>
        <taxon>Pseudomonas</taxon>
    </lineage>
</organism>
<evidence type="ECO:0000313" key="3">
    <source>
        <dbReference type="Proteomes" id="UP000326437"/>
    </source>
</evidence>
<gene>
    <name evidence="2" type="ORF">PS685_00142</name>
</gene>
<protein>
    <submittedName>
        <fullName evidence="2">Uncharacterized protein</fullName>
    </submittedName>
</protein>
<feature type="region of interest" description="Disordered" evidence="1">
    <location>
        <begin position="1"/>
        <end position="31"/>
    </location>
</feature>
<evidence type="ECO:0000256" key="1">
    <source>
        <dbReference type="SAM" id="MobiDB-lite"/>
    </source>
</evidence>
<reference evidence="2 3" key="1">
    <citation type="submission" date="2019-09" db="EMBL/GenBank/DDBJ databases">
        <authorList>
            <person name="Chandra G."/>
            <person name="Truman W A."/>
        </authorList>
    </citation>
    <scope>NUCLEOTIDE SEQUENCE [LARGE SCALE GENOMIC DNA]</scope>
    <source>
        <strain evidence="2">PS685</strain>
    </source>
</reference>
<accession>A0A5E6Y810</accession>